<name>A0A381E3W3_9GAMM</name>
<feature type="chain" id="PRO_5016599123" description="Lipoprotein" evidence="1">
    <location>
        <begin position="18"/>
        <end position="115"/>
    </location>
</feature>
<reference evidence="2 3" key="1">
    <citation type="submission" date="2018-06" db="EMBL/GenBank/DDBJ databases">
        <authorList>
            <consortium name="Pathogen Informatics"/>
            <person name="Doyle S."/>
        </authorList>
    </citation>
    <scope>NUCLEOTIDE SEQUENCE [LARGE SCALE GENOMIC DNA]</scope>
    <source>
        <strain evidence="2 3">NCTC13294</strain>
    </source>
</reference>
<proteinExistence type="predicted"/>
<feature type="signal peptide" evidence="1">
    <location>
        <begin position="1"/>
        <end position="17"/>
    </location>
</feature>
<sequence>MQKILLSSFAILLAACAADGRVPESMAREIVSPLVDQQCRTQLNKRQEWQLASALMGSEVKSQWENKICGCVSEEAPANMTNQEMLQVINPATRNQAVTNVAVKTLSACIKRVLH</sequence>
<accession>A0A381E3W3</accession>
<dbReference type="PROSITE" id="PS51257">
    <property type="entry name" value="PROKAR_LIPOPROTEIN"/>
    <property type="match status" value="1"/>
</dbReference>
<keyword evidence="1" id="KW-0732">Signal</keyword>
<evidence type="ECO:0000313" key="2">
    <source>
        <dbReference type="EMBL" id="SUX20979.1"/>
    </source>
</evidence>
<evidence type="ECO:0000313" key="3">
    <source>
        <dbReference type="Proteomes" id="UP000254572"/>
    </source>
</evidence>
<dbReference type="AlphaFoldDB" id="A0A381E3W3"/>
<keyword evidence="3" id="KW-1185">Reference proteome</keyword>
<dbReference type="EMBL" id="UFUW01000001">
    <property type="protein sequence ID" value="SUX20979.1"/>
    <property type="molecule type" value="Genomic_DNA"/>
</dbReference>
<evidence type="ECO:0008006" key="4">
    <source>
        <dbReference type="Google" id="ProtNLM"/>
    </source>
</evidence>
<evidence type="ECO:0000256" key="1">
    <source>
        <dbReference type="SAM" id="SignalP"/>
    </source>
</evidence>
<gene>
    <name evidence="2" type="ORF">NCTC13294_00883</name>
</gene>
<dbReference type="OrthoDB" id="8607029at2"/>
<dbReference type="Proteomes" id="UP000254572">
    <property type="component" value="Unassembled WGS sequence"/>
</dbReference>
<dbReference type="RefSeq" id="WP_115611165.1">
    <property type="nucleotide sequence ID" value="NZ_JBHLZC010000001.1"/>
</dbReference>
<protein>
    <recommendedName>
        <fullName evidence="4">Lipoprotein</fullName>
    </recommendedName>
</protein>
<organism evidence="2 3">
    <name type="scientific">Cardiobacterium valvarum</name>
    <dbReference type="NCBI Taxonomy" id="194702"/>
    <lineage>
        <taxon>Bacteria</taxon>
        <taxon>Pseudomonadati</taxon>
        <taxon>Pseudomonadota</taxon>
        <taxon>Gammaproteobacteria</taxon>
        <taxon>Cardiobacteriales</taxon>
        <taxon>Cardiobacteriaceae</taxon>
        <taxon>Cardiobacterium</taxon>
    </lineage>
</organism>